<dbReference type="Pfam" id="PF03972">
    <property type="entry name" value="MmgE_PrpD_N"/>
    <property type="match status" value="1"/>
</dbReference>
<sequence length="456" mass="49586">MARETEHLAEYIVHSSHQVFKDSAVLKMAQEALWDWIGCTVAGAAESRVEPLFTLLDRYPMLGRSVVVGRRQRVHPLMAALLNGAASHVLELDDVERTAYLHPGITPISAAFAALSIEPNTSDREFLRAIIAGYEVGIHVGRSVNPSHYRLWHTSGTAGAFGAAAAAAVILGLNVQQTMWALGNAGTEAAGLWQFNLDGALTKPYHIGMASLHGLLAALAAKEGLTGPHRILEGDQGFLRAMSDSPRPLDLVEGLDTGRPAILGISRKRWASCRFTHAPIDAVVAIRGRQREGVAVERIVVETFATAIRVAGHSNPETPQEAKFSIAYCCALAWLIGSVGIQDFEVSHCRSDVNFNQIFSKVEVVHDSTYDDLLPDYNPARVTVFWNDGTLDQQEVLHPIGDPECPITDEILDEKVASLLRAAGMSSDNIRDLRNVVRTLGIDEGSSQLEKLVELI</sequence>
<evidence type="ECO:0000259" key="3">
    <source>
        <dbReference type="Pfam" id="PF19305"/>
    </source>
</evidence>
<dbReference type="InterPro" id="IPR036148">
    <property type="entry name" value="MmgE/PrpD_sf"/>
</dbReference>
<feature type="domain" description="MmgE/PrpD N-terminal" evidence="2">
    <location>
        <begin position="6"/>
        <end position="246"/>
    </location>
</feature>
<accession>A0ABY6Z2L6</accession>
<dbReference type="RefSeq" id="WP_268044582.1">
    <property type="nucleotide sequence ID" value="NZ_CP104064.1"/>
</dbReference>
<dbReference type="Proteomes" id="UP001164803">
    <property type="component" value="Chromosome"/>
</dbReference>
<keyword evidence="5" id="KW-1185">Reference proteome</keyword>
<dbReference type="Gene3D" id="3.30.1330.120">
    <property type="entry name" value="2-methylcitrate dehydratase PrpD"/>
    <property type="match status" value="1"/>
</dbReference>
<dbReference type="PANTHER" id="PTHR16943">
    <property type="entry name" value="2-METHYLCITRATE DEHYDRATASE-RELATED"/>
    <property type="match status" value="1"/>
</dbReference>
<dbReference type="Gene3D" id="1.10.4100.10">
    <property type="entry name" value="2-methylcitrate dehydratase PrpD"/>
    <property type="match status" value="1"/>
</dbReference>
<organism evidence="4 5">
    <name type="scientific">Alicyclobacillus dauci</name>
    <dbReference type="NCBI Taxonomy" id="1475485"/>
    <lineage>
        <taxon>Bacteria</taxon>
        <taxon>Bacillati</taxon>
        <taxon>Bacillota</taxon>
        <taxon>Bacilli</taxon>
        <taxon>Bacillales</taxon>
        <taxon>Alicyclobacillaceae</taxon>
        <taxon>Alicyclobacillus</taxon>
    </lineage>
</organism>
<comment type="similarity">
    <text evidence="1">Belongs to the PrpD family.</text>
</comment>
<dbReference type="InterPro" id="IPR042188">
    <property type="entry name" value="MmgE/PrpD_sf_2"/>
</dbReference>
<proteinExistence type="inferred from homology"/>
<dbReference type="InterPro" id="IPR045337">
    <property type="entry name" value="MmgE_PrpD_C"/>
</dbReference>
<protein>
    <submittedName>
        <fullName evidence="4">MmgE/PrpD family protein</fullName>
    </submittedName>
</protein>
<dbReference type="InterPro" id="IPR045336">
    <property type="entry name" value="MmgE_PrpD_N"/>
</dbReference>
<dbReference type="InterPro" id="IPR005656">
    <property type="entry name" value="MmgE_PrpD"/>
</dbReference>
<name>A0ABY6Z2L6_9BACL</name>
<dbReference type="PANTHER" id="PTHR16943:SF8">
    <property type="entry name" value="2-METHYLCITRATE DEHYDRATASE"/>
    <property type="match status" value="1"/>
</dbReference>
<evidence type="ECO:0000256" key="1">
    <source>
        <dbReference type="ARBA" id="ARBA00006174"/>
    </source>
</evidence>
<dbReference type="EMBL" id="CP104064">
    <property type="protein sequence ID" value="WAH37137.1"/>
    <property type="molecule type" value="Genomic_DNA"/>
</dbReference>
<dbReference type="SUPFAM" id="SSF103378">
    <property type="entry name" value="2-methylcitrate dehydratase PrpD"/>
    <property type="match status" value="1"/>
</dbReference>
<evidence type="ECO:0000313" key="4">
    <source>
        <dbReference type="EMBL" id="WAH37137.1"/>
    </source>
</evidence>
<reference evidence="4" key="1">
    <citation type="submission" date="2022-08" db="EMBL/GenBank/DDBJ databases">
        <title>Alicyclobacillus dauci DSM2870, complete genome.</title>
        <authorList>
            <person name="Wang Q."/>
            <person name="Cai R."/>
            <person name="Wang Z."/>
        </authorList>
    </citation>
    <scope>NUCLEOTIDE SEQUENCE</scope>
    <source>
        <strain evidence="4">DSM 28700</strain>
    </source>
</reference>
<evidence type="ECO:0000313" key="5">
    <source>
        <dbReference type="Proteomes" id="UP001164803"/>
    </source>
</evidence>
<gene>
    <name evidence="4" type="ORF">NZD86_00720</name>
</gene>
<dbReference type="InterPro" id="IPR042183">
    <property type="entry name" value="MmgE/PrpD_sf_1"/>
</dbReference>
<feature type="domain" description="MmgE/PrpD C-terminal" evidence="3">
    <location>
        <begin position="270"/>
        <end position="425"/>
    </location>
</feature>
<evidence type="ECO:0000259" key="2">
    <source>
        <dbReference type="Pfam" id="PF03972"/>
    </source>
</evidence>
<dbReference type="Pfam" id="PF19305">
    <property type="entry name" value="MmgE_PrpD_C"/>
    <property type="match status" value="1"/>
</dbReference>